<dbReference type="PANTHER" id="PTHR30027:SF3">
    <property type="entry name" value="16S RRNA (URACIL(1498)-N(3))-METHYLTRANSFERASE"/>
    <property type="match status" value="1"/>
</dbReference>
<dbReference type="SUPFAM" id="SSF75217">
    <property type="entry name" value="alpha/beta knot"/>
    <property type="match status" value="1"/>
</dbReference>
<evidence type="ECO:0000256" key="1">
    <source>
        <dbReference type="ARBA" id="ARBA00004496"/>
    </source>
</evidence>
<evidence type="ECO:0000256" key="8">
    <source>
        <dbReference type="ARBA" id="ARBA00022679"/>
    </source>
</evidence>
<sequence>MRIPRFYVPQPFAVGQEVTLPDTTFRHAVQVLRLGVGEPLILFNGEGGEYVAHMSHISKRTASVLIDSFSAIDTESPVHLTLVQAVIKPDKMDFALQKAVELGVNTIQPLITQRSVVRIGKEQVDKKLLHWEGIVVAACEQSGRTRMPTVQAPLTLERWLETPLSGTRMILAPGDFPRINAMPADLPTPIALLIGPEGGFTGAEVETCVQAGVMPVSLGPRILRAETASSAALALLQHRFGDL</sequence>
<dbReference type="OrthoDB" id="9815641at2"/>
<proteinExistence type="inferred from homology"/>
<dbReference type="Gene3D" id="3.40.1280.10">
    <property type="match status" value="1"/>
</dbReference>
<evidence type="ECO:0000256" key="3">
    <source>
        <dbReference type="ARBA" id="ARBA00012328"/>
    </source>
</evidence>
<evidence type="ECO:0000256" key="10">
    <source>
        <dbReference type="ARBA" id="ARBA00025699"/>
    </source>
</evidence>
<dbReference type="PANTHER" id="PTHR30027">
    <property type="entry name" value="RIBOSOMAL RNA SMALL SUBUNIT METHYLTRANSFERASE E"/>
    <property type="match status" value="1"/>
</dbReference>
<evidence type="ECO:0000256" key="7">
    <source>
        <dbReference type="ARBA" id="ARBA00022603"/>
    </source>
</evidence>
<name>A0A1H3WC76_9GAMM</name>
<dbReference type="InterPro" id="IPR029026">
    <property type="entry name" value="tRNA_m1G_MTases_N"/>
</dbReference>
<dbReference type="EC" id="2.1.1.193" evidence="3 12"/>
<gene>
    <name evidence="15" type="ORF">SAMN05660964_00388</name>
</gene>
<keyword evidence="5 12" id="KW-0963">Cytoplasm</keyword>
<evidence type="ECO:0000256" key="4">
    <source>
        <dbReference type="ARBA" id="ARBA00013673"/>
    </source>
</evidence>
<dbReference type="EMBL" id="FNQP01000002">
    <property type="protein sequence ID" value="SDZ84737.1"/>
    <property type="molecule type" value="Genomic_DNA"/>
</dbReference>
<dbReference type="Proteomes" id="UP000199397">
    <property type="component" value="Unassembled WGS sequence"/>
</dbReference>
<comment type="function">
    <text evidence="10 12">Specifically methylates the N3 position of the uracil ring of uridine 1498 (m3U1498) in 16S rRNA. Acts on the fully assembled 30S ribosomal subunit.</text>
</comment>
<evidence type="ECO:0000259" key="14">
    <source>
        <dbReference type="Pfam" id="PF20260"/>
    </source>
</evidence>
<reference evidence="15 16" key="1">
    <citation type="submission" date="2016-10" db="EMBL/GenBank/DDBJ databases">
        <authorList>
            <person name="de Groot N.N."/>
        </authorList>
    </citation>
    <scope>NUCLEOTIDE SEQUENCE [LARGE SCALE GENOMIC DNA]</scope>
    <source>
        <strain evidence="15 16">DSM 21228</strain>
    </source>
</reference>
<dbReference type="InterPro" id="IPR029028">
    <property type="entry name" value="Alpha/beta_knot_MTases"/>
</dbReference>
<evidence type="ECO:0000256" key="11">
    <source>
        <dbReference type="ARBA" id="ARBA00047944"/>
    </source>
</evidence>
<dbReference type="RefSeq" id="WP_093064842.1">
    <property type="nucleotide sequence ID" value="NZ_FNQP01000002.1"/>
</dbReference>
<dbReference type="PIRSF" id="PIRSF015601">
    <property type="entry name" value="MTase_slr0722"/>
    <property type="match status" value="1"/>
</dbReference>
<protein>
    <recommendedName>
        <fullName evidence="4 12">Ribosomal RNA small subunit methyltransferase E</fullName>
        <ecNumber evidence="3 12">2.1.1.193</ecNumber>
    </recommendedName>
</protein>
<dbReference type="GO" id="GO:0005737">
    <property type="term" value="C:cytoplasm"/>
    <property type="evidence" value="ECO:0007669"/>
    <property type="project" value="UniProtKB-SubCell"/>
</dbReference>
<accession>A0A1H3WC76</accession>
<feature type="domain" description="Ribosomal RNA small subunit methyltransferase E methyltransferase" evidence="13">
    <location>
        <begin position="75"/>
        <end position="237"/>
    </location>
</feature>
<feature type="domain" description="Ribosomal RNA small subunit methyltransferase E PUA-like" evidence="14">
    <location>
        <begin position="20"/>
        <end position="66"/>
    </location>
</feature>
<dbReference type="STRING" id="525918.SAMN05660964_00388"/>
<dbReference type="InterPro" id="IPR015947">
    <property type="entry name" value="PUA-like_sf"/>
</dbReference>
<evidence type="ECO:0000256" key="12">
    <source>
        <dbReference type="PIRNR" id="PIRNR015601"/>
    </source>
</evidence>
<dbReference type="AlphaFoldDB" id="A0A1H3WC76"/>
<dbReference type="GO" id="GO:0070475">
    <property type="term" value="P:rRNA base methylation"/>
    <property type="evidence" value="ECO:0007669"/>
    <property type="project" value="TreeGrafter"/>
</dbReference>
<dbReference type="Gene3D" id="2.40.240.20">
    <property type="entry name" value="Hypothetical PUA domain-like, domain 1"/>
    <property type="match status" value="1"/>
</dbReference>
<comment type="catalytic activity">
    <reaction evidence="11 12">
        <text>uridine(1498) in 16S rRNA + S-adenosyl-L-methionine = N(3)-methyluridine(1498) in 16S rRNA + S-adenosyl-L-homocysteine + H(+)</text>
        <dbReference type="Rhea" id="RHEA:42920"/>
        <dbReference type="Rhea" id="RHEA-COMP:10283"/>
        <dbReference type="Rhea" id="RHEA-COMP:10284"/>
        <dbReference type="ChEBI" id="CHEBI:15378"/>
        <dbReference type="ChEBI" id="CHEBI:57856"/>
        <dbReference type="ChEBI" id="CHEBI:59789"/>
        <dbReference type="ChEBI" id="CHEBI:65315"/>
        <dbReference type="ChEBI" id="CHEBI:74502"/>
        <dbReference type="EC" id="2.1.1.193"/>
    </reaction>
</comment>
<dbReference type="InterPro" id="IPR046887">
    <property type="entry name" value="RsmE_PUA-like"/>
</dbReference>
<dbReference type="Pfam" id="PF20260">
    <property type="entry name" value="PUA_4"/>
    <property type="match status" value="1"/>
</dbReference>
<evidence type="ECO:0000256" key="2">
    <source>
        <dbReference type="ARBA" id="ARBA00005528"/>
    </source>
</evidence>
<comment type="similarity">
    <text evidence="2 12">Belongs to the RNA methyltransferase RsmE family.</text>
</comment>
<comment type="subcellular location">
    <subcellularLocation>
        <location evidence="1 12">Cytoplasm</location>
    </subcellularLocation>
</comment>
<evidence type="ECO:0000256" key="6">
    <source>
        <dbReference type="ARBA" id="ARBA00022552"/>
    </source>
</evidence>
<evidence type="ECO:0000313" key="16">
    <source>
        <dbReference type="Proteomes" id="UP000199397"/>
    </source>
</evidence>
<dbReference type="GO" id="GO:0070042">
    <property type="term" value="F:rRNA (uridine-N3-)-methyltransferase activity"/>
    <property type="evidence" value="ECO:0007669"/>
    <property type="project" value="TreeGrafter"/>
</dbReference>
<dbReference type="SUPFAM" id="SSF88697">
    <property type="entry name" value="PUA domain-like"/>
    <property type="match status" value="1"/>
</dbReference>
<keyword evidence="7 12" id="KW-0489">Methyltransferase</keyword>
<dbReference type="InterPro" id="IPR006700">
    <property type="entry name" value="RsmE"/>
</dbReference>
<dbReference type="CDD" id="cd18084">
    <property type="entry name" value="RsmE-like"/>
    <property type="match status" value="1"/>
</dbReference>
<dbReference type="InterPro" id="IPR046886">
    <property type="entry name" value="RsmE_MTase_dom"/>
</dbReference>
<keyword evidence="16" id="KW-1185">Reference proteome</keyword>
<evidence type="ECO:0000259" key="13">
    <source>
        <dbReference type="Pfam" id="PF04452"/>
    </source>
</evidence>
<dbReference type="NCBIfam" id="TIGR00046">
    <property type="entry name" value="RsmE family RNA methyltransferase"/>
    <property type="match status" value="1"/>
</dbReference>
<keyword evidence="6 12" id="KW-0698">rRNA processing</keyword>
<keyword evidence="9 12" id="KW-0949">S-adenosyl-L-methionine</keyword>
<evidence type="ECO:0000313" key="15">
    <source>
        <dbReference type="EMBL" id="SDZ84737.1"/>
    </source>
</evidence>
<dbReference type="Pfam" id="PF04452">
    <property type="entry name" value="Methyltrans_RNA"/>
    <property type="match status" value="1"/>
</dbReference>
<evidence type="ECO:0000256" key="5">
    <source>
        <dbReference type="ARBA" id="ARBA00022490"/>
    </source>
</evidence>
<dbReference type="NCBIfam" id="NF008692">
    <property type="entry name" value="PRK11713.1-5"/>
    <property type="match status" value="1"/>
</dbReference>
<organism evidence="15 16">
    <name type="scientific">Thiothrix caldifontis</name>
    <dbReference type="NCBI Taxonomy" id="525918"/>
    <lineage>
        <taxon>Bacteria</taxon>
        <taxon>Pseudomonadati</taxon>
        <taxon>Pseudomonadota</taxon>
        <taxon>Gammaproteobacteria</taxon>
        <taxon>Thiotrichales</taxon>
        <taxon>Thiotrichaceae</taxon>
        <taxon>Thiothrix</taxon>
    </lineage>
</organism>
<keyword evidence="8 12" id="KW-0808">Transferase</keyword>
<evidence type="ECO:0000256" key="9">
    <source>
        <dbReference type="ARBA" id="ARBA00022691"/>
    </source>
</evidence>